<accession>A0ABU3KA15</accession>
<reference evidence="1 2" key="1">
    <citation type="journal article" date="2023" name="ISME J.">
        <title>Cultivation and genomic characterization of novel and ubiquitous marine nitrite-oxidizing bacteria from the Nitrospirales.</title>
        <authorList>
            <person name="Mueller A.J."/>
            <person name="Daebeler A."/>
            <person name="Herbold C.W."/>
            <person name="Kirkegaard R.H."/>
            <person name="Daims H."/>
        </authorList>
    </citation>
    <scope>NUCLEOTIDE SEQUENCE [LARGE SCALE GENOMIC DNA]</scope>
    <source>
        <strain evidence="1 2">EB</strain>
    </source>
</reference>
<gene>
    <name evidence="1" type="ORF">PPG34_12650</name>
</gene>
<evidence type="ECO:0000313" key="2">
    <source>
        <dbReference type="Proteomes" id="UP001250932"/>
    </source>
</evidence>
<comment type="caution">
    <text evidence="1">The sequence shown here is derived from an EMBL/GenBank/DDBJ whole genome shotgun (WGS) entry which is preliminary data.</text>
</comment>
<keyword evidence="2" id="KW-1185">Reference proteome</keyword>
<proteinExistence type="predicted"/>
<sequence>MPAQTPSSHQAALARRPVYFPRMLALSELYDWWVLEVAKVTVRRHDN</sequence>
<protein>
    <submittedName>
        <fullName evidence="1">Uncharacterized protein</fullName>
    </submittedName>
</protein>
<evidence type="ECO:0000313" key="1">
    <source>
        <dbReference type="EMBL" id="MDT7043202.1"/>
    </source>
</evidence>
<dbReference type="EMBL" id="JAQOUE010000001">
    <property type="protein sequence ID" value="MDT7043202.1"/>
    <property type="molecule type" value="Genomic_DNA"/>
</dbReference>
<name>A0ABU3KA15_9BACT</name>
<organism evidence="1 2">
    <name type="scientific">Candidatus Nitronereus thalassa</name>
    <dbReference type="NCBI Taxonomy" id="3020898"/>
    <lineage>
        <taxon>Bacteria</taxon>
        <taxon>Pseudomonadati</taxon>
        <taxon>Nitrospirota</taxon>
        <taxon>Nitrospiria</taxon>
        <taxon>Nitrospirales</taxon>
        <taxon>Nitrospiraceae</taxon>
        <taxon>Candidatus Nitronereus</taxon>
    </lineage>
</organism>
<dbReference type="Proteomes" id="UP001250932">
    <property type="component" value="Unassembled WGS sequence"/>
</dbReference>
<dbReference type="RefSeq" id="WP_313833719.1">
    <property type="nucleotide sequence ID" value="NZ_JAQOUE010000001.1"/>
</dbReference>